<proteinExistence type="predicted"/>
<organism evidence="1 2">
    <name type="scientific">Paraclostridium bifermentans</name>
    <name type="common">Clostridium bifermentans</name>
    <dbReference type="NCBI Taxonomy" id="1490"/>
    <lineage>
        <taxon>Bacteria</taxon>
        <taxon>Bacillati</taxon>
        <taxon>Bacillota</taxon>
        <taxon>Clostridia</taxon>
        <taxon>Peptostreptococcales</taxon>
        <taxon>Peptostreptococcaceae</taxon>
        <taxon>Paraclostridium</taxon>
    </lineage>
</organism>
<gene>
    <name evidence="1" type="ORF">QJS64_03955</name>
</gene>
<sequence>MKKYYEENKNNYVDDEVRASHILISTVDQKLINLFQKKSRKKLRKKLMIFMKKLKQEEILLSLLKKIQMIKVLQLKVEI</sequence>
<name>A0ABY8R6R9_PARBF</name>
<evidence type="ECO:0000313" key="2">
    <source>
        <dbReference type="Proteomes" id="UP001239169"/>
    </source>
</evidence>
<keyword evidence="2" id="KW-1185">Reference proteome</keyword>
<dbReference type="Proteomes" id="UP001239169">
    <property type="component" value="Chromosome"/>
</dbReference>
<dbReference type="EMBL" id="CP124685">
    <property type="protein sequence ID" value="WGX76381.1"/>
    <property type="molecule type" value="Genomic_DNA"/>
</dbReference>
<accession>A0ABY8R6R9</accession>
<evidence type="ECO:0000313" key="1">
    <source>
        <dbReference type="EMBL" id="WGX76381.1"/>
    </source>
</evidence>
<protein>
    <submittedName>
        <fullName evidence="1">Uncharacterized protein</fullName>
    </submittedName>
</protein>
<reference evidence="1 2" key="1">
    <citation type="submission" date="2023-04" db="EMBL/GenBank/DDBJ databases">
        <title>Bacteria Genome Submission.</title>
        <authorList>
            <person name="Isaac P."/>
        </authorList>
    </citation>
    <scope>NUCLEOTIDE SEQUENCE [LARGE SCALE GENOMIC DNA]</scope>
    <source>
        <strain evidence="1 2">SampleS7P1</strain>
    </source>
</reference>